<proteinExistence type="predicted"/>
<feature type="region of interest" description="Disordered" evidence="1">
    <location>
        <begin position="40"/>
        <end position="74"/>
    </location>
</feature>
<comment type="caution">
    <text evidence="2">The sequence shown here is derived from an EMBL/GenBank/DDBJ whole genome shotgun (WGS) entry which is preliminary data.</text>
</comment>
<evidence type="ECO:0000313" key="2">
    <source>
        <dbReference type="EMBL" id="KAL0123211.1"/>
    </source>
</evidence>
<dbReference type="Proteomes" id="UP001430953">
    <property type="component" value="Unassembled WGS sequence"/>
</dbReference>
<protein>
    <submittedName>
        <fullName evidence="2">Uncharacterized protein</fullName>
    </submittedName>
</protein>
<organism evidence="2 3">
    <name type="scientific">Cardiocondyla obscurior</name>
    <dbReference type="NCBI Taxonomy" id="286306"/>
    <lineage>
        <taxon>Eukaryota</taxon>
        <taxon>Metazoa</taxon>
        <taxon>Ecdysozoa</taxon>
        <taxon>Arthropoda</taxon>
        <taxon>Hexapoda</taxon>
        <taxon>Insecta</taxon>
        <taxon>Pterygota</taxon>
        <taxon>Neoptera</taxon>
        <taxon>Endopterygota</taxon>
        <taxon>Hymenoptera</taxon>
        <taxon>Apocrita</taxon>
        <taxon>Aculeata</taxon>
        <taxon>Formicoidea</taxon>
        <taxon>Formicidae</taxon>
        <taxon>Myrmicinae</taxon>
        <taxon>Cardiocondyla</taxon>
    </lineage>
</organism>
<sequence>MCVLSRHSREKTPWRNNRVVCNARRGIVRGCKRRAWWGKEGERDVKEEKRGSKRREEVKEGVGSSTQQHQTRKL</sequence>
<evidence type="ECO:0000256" key="1">
    <source>
        <dbReference type="SAM" id="MobiDB-lite"/>
    </source>
</evidence>
<evidence type="ECO:0000313" key="3">
    <source>
        <dbReference type="Proteomes" id="UP001430953"/>
    </source>
</evidence>
<keyword evidence="3" id="KW-1185">Reference proteome</keyword>
<feature type="compositionally biased region" description="Basic and acidic residues" evidence="1">
    <location>
        <begin position="40"/>
        <end position="60"/>
    </location>
</feature>
<name>A0AAW2GAU1_9HYME</name>
<dbReference type="AlphaFoldDB" id="A0AAW2GAU1"/>
<feature type="compositionally biased region" description="Polar residues" evidence="1">
    <location>
        <begin position="63"/>
        <end position="74"/>
    </location>
</feature>
<accession>A0AAW2GAU1</accession>
<reference evidence="2 3" key="1">
    <citation type="submission" date="2023-03" db="EMBL/GenBank/DDBJ databases">
        <title>High recombination rates correlate with genetic variation in Cardiocondyla obscurior ants.</title>
        <authorList>
            <person name="Errbii M."/>
        </authorList>
    </citation>
    <scope>NUCLEOTIDE SEQUENCE [LARGE SCALE GENOMIC DNA]</scope>
    <source>
        <strain evidence="2">Alpha-2009</strain>
        <tissue evidence="2">Whole body</tissue>
    </source>
</reference>
<dbReference type="EMBL" id="JADYXP020000006">
    <property type="protein sequence ID" value="KAL0123211.1"/>
    <property type="molecule type" value="Genomic_DNA"/>
</dbReference>
<gene>
    <name evidence="2" type="ORF">PUN28_007663</name>
</gene>